<sequence length="68" mass="7799">MDPTRPYFTIRVGKDGEFEIPAQRKHKKAIWCSPRLPPKVFSKPSHITAAAAARRNEAKHRFRGRTAN</sequence>
<name>A0A5E4F6P2_PRUDU</name>
<reference evidence="2" key="1">
    <citation type="journal article" date="2020" name="Plant J.">
        <title>Transposons played a major role in the diversification between the closely related almond and peach genomes: results from the almond genome sequence.</title>
        <authorList>
            <person name="Alioto T."/>
            <person name="Alexiou K.G."/>
            <person name="Bardil A."/>
            <person name="Barteri F."/>
            <person name="Castanera R."/>
            <person name="Cruz F."/>
            <person name="Dhingra A."/>
            <person name="Duval H."/>
            <person name="Fernandez I Marti A."/>
            <person name="Frias L."/>
            <person name="Galan B."/>
            <person name="Garcia J.L."/>
            <person name="Howad W."/>
            <person name="Gomez-Garrido J."/>
            <person name="Gut M."/>
            <person name="Julca I."/>
            <person name="Morata J."/>
            <person name="Puigdomenech P."/>
            <person name="Ribeca P."/>
            <person name="Rubio Cabetas M.J."/>
            <person name="Vlasova A."/>
            <person name="Wirthensohn M."/>
            <person name="Garcia-Mas J."/>
            <person name="Gabaldon T."/>
            <person name="Casacuberta J.M."/>
            <person name="Arus P."/>
        </authorList>
    </citation>
    <scope>NUCLEOTIDE SEQUENCE [LARGE SCALE GENOMIC DNA]</scope>
    <source>
        <strain evidence="2">cv. Texas</strain>
    </source>
</reference>
<dbReference type="Gramene" id="VVA23040">
    <property type="protein sequence ID" value="VVA23040"/>
    <property type="gene ID" value="Prudul26B008883"/>
</dbReference>
<protein>
    <submittedName>
        <fullName evidence="1">Uncharacterized protein</fullName>
    </submittedName>
</protein>
<dbReference type="InParanoid" id="A0A5E4F6P2"/>
<evidence type="ECO:0000313" key="1">
    <source>
        <dbReference type="EMBL" id="VVA23040.1"/>
    </source>
</evidence>
<dbReference type="AlphaFoldDB" id="A0A5E4F6P2"/>
<gene>
    <name evidence="1" type="ORF">ALMOND_2B008883</name>
</gene>
<dbReference type="EMBL" id="CABIKO010000067">
    <property type="protein sequence ID" value="VVA23040.1"/>
    <property type="molecule type" value="Genomic_DNA"/>
</dbReference>
<dbReference type="Proteomes" id="UP000327085">
    <property type="component" value="Chromosome 6"/>
</dbReference>
<evidence type="ECO:0000313" key="2">
    <source>
        <dbReference type="Proteomes" id="UP000327085"/>
    </source>
</evidence>
<organism evidence="1 2">
    <name type="scientific">Prunus dulcis</name>
    <name type="common">Almond</name>
    <name type="synonym">Amygdalus dulcis</name>
    <dbReference type="NCBI Taxonomy" id="3755"/>
    <lineage>
        <taxon>Eukaryota</taxon>
        <taxon>Viridiplantae</taxon>
        <taxon>Streptophyta</taxon>
        <taxon>Embryophyta</taxon>
        <taxon>Tracheophyta</taxon>
        <taxon>Spermatophyta</taxon>
        <taxon>Magnoliopsida</taxon>
        <taxon>eudicotyledons</taxon>
        <taxon>Gunneridae</taxon>
        <taxon>Pentapetalae</taxon>
        <taxon>rosids</taxon>
        <taxon>fabids</taxon>
        <taxon>Rosales</taxon>
        <taxon>Rosaceae</taxon>
        <taxon>Amygdaloideae</taxon>
        <taxon>Amygdaleae</taxon>
        <taxon>Prunus</taxon>
    </lineage>
</organism>
<accession>A0A5E4F6P2</accession>
<proteinExistence type="predicted"/>